<protein>
    <submittedName>
        <fullName evidence="2">Uncharacterized protein</fullName>
    </submittedName>
</protein>
<evidence type="ECO:0000256" key="1">
    <source>
        <dbReference type="SAM" id="MobiDB-lite"/>
    </source>
</evidence>
<name>A0ABZ2Z8Y8_9BACT</name>
<feature type="region of interest" description="Disordered" evidence="1">
    <location>
        <begin position="58"/>
        <end position="84"/>
    </location>
</feature>
<keyword evidence="3" id="KW-1185">Reference proteome</keyword>
<evidence type="ECO:0000313" key="2">
    <source>
        <dbReference type="EMBL" id="WZN48269.1"/>
    </source>
</evidence>
<evidence type="ECO:0000313" key="3">
    <source>
        <dbReference type="Proteomes" id="UP001449657"/>
    </source>
</evidence>
<reference evidence="2 3" key="1">
    <citation type="submission" date="2024-03" db="EMBL/GenBank/DDBJ databases">
        <title>Chitinophaga caseinilytica sp. nov., a casein hydrolysing bacterium isolated from forest soil.</title>
        <authorList>
            <person name="Lee D.S."/>
            <person name="Han D.M."/>
            <person name="Baek J.H."/>
            <person name="Choi D.G."/>
            <person name="Jeon J.H."/>
            <person name="Jeon C.O."/>
        </authorList>
    </citation>
    <scope>NUCLEOTIDE SEQUENCE [LARGE SCALE GENOMIC DNA]</scope>
    <source>
        <strain evidence="2 3">KACC 19118</strain>
    </source>
</reference>
<dbReference type="EMBL" id="CP150096">
    <property type="protein sequence ID" value="WZN48269.1"/>
    <property type="molecule type" value="Genomic_DNA"/>
</dbReference>
<organism evidence="2 3">
    <name type="scientific">Chitinophaga caseinilytica</name>
    <dbReference type="NCBI Taxonomy" id="2267521"/>
    <lineage>
        <taxon>Bacteria</taxon>
        <taxon>Pseudomonadati</taxon>
        <taxon>Bacteroidota</taxon>
        <taxon>Chitinophagia</taxon>
        <taxon>Chitinophagales</taxon>
        <taxon>Chitinophagaceae</taxon>
        <taxon>Chitinophaga</taxon>
    </lineage>
</organism>
<gene>
    <name evidence="2" type="ORF">WJU22_08785</name>
</gene>
<feature type="region of interest" description="Disordered" evidence="1">
    <location>
        <begin position="273"/>
        <end position="295"/>
    </location>
</feature>
<proteinExistence type="predicted"/>
<dbReference type="Proteomes" id="UP001449657">
    <property type="component" value="Chromosome"/>
</dbReference>
<accession>A0ABZ2Z8Y8</accession>
<dbReference type="RefSeq" id="WP_341842864.1">
    <property type="nucleotide sequence ID" value="NZ_CP149792.1"/>
</dbReference>
<sequence>MLFTNNGPGYFAIVAAQNEQGKRVYGVAAGFDSDESALREARSQAMFRGGQEKTFYTMSSGSRLRPKANNPTSATQPAPKPDWNEWRNTACANLQYRNKTLEGYDWNYQVHMYFQVKSDFKVPVTFVFGLYDKNGKMHFGDVHTLRPGEQQEFVHKMSGRIIESIRITEVKNAQTGRNLSCDDDGTKNPGESEKDLMLEINGYAVKIPDDNPTKKHYLQRIEYARKDTKITEEGYINVLKEARDGLKQLHESITKTQNWQNNANAQSARILEDQKQKAEEQRIAEEQRKKEELERKMATEKAAFDDKMQKGDAAMNSKNYPAAMSYYQAAQNSTTDANDRARAVNSYNAALDAKRNADREVRVEQANIRDKDENIAYGTMATAAAGTMAFLKDGYSGKGFAGKFLLGLGYEHSPILSNGTGEFAAAKSWIEERNLLTFHTGFLLGVLNNKPVSIYLKPEMNLGMSALVSGVSGGYFSYGGAAVLQLAVKPHAKFSIFGEGGWMRYSGTFKYDADAQNNTATDDVREGNMSFSKLRYGGGFMLRWIDKGQGKETYLRPGAFFEKPSFFTGAAKPVLSMNLQVNVYSAILLDFTYTPKTFIPGELHYPATLERKDVNYFAVKIIRQGRLN</sequence>